<sequence>MKRLVLIAALALAACGGDPGPGAIDVNADPVALHPDAPDRTDLGSLTWRGGLVLTSDDERFGGLSAIEVYEDGFFIAVSDSAYWITGTMTFDEDGTLTGLEDVSLAPMLSALGGPLTGTAADAEGLADLGGGRFAVSFEREHRIEIYDIGERGERMATALPENFGGPPGIERLRNNGGVEALATVPGGLMAFIEYPIIDGRPHTIWHLPDGGAPEAHDFHAEAGFGLTGADVLPDGSILLLERFWSRDIGNRIRVAQTDEARLTAGEPATILAAWGTESTIDNLEGLAVAEVNGETRLFLLSDNNYSGEQRSLLLSFTIEGY</sequence>
<evidence type="ECO:0000259" key="1">
    <source>
        <dbReference type="Pfam" id="PF13449"/>
    </source>
</evidence>
<evidence type="ECO:0000313" key="3">
    <source>
        <dbReference type="Proteomes" id="UP001310692"/>
    </source>
</evidence>
<dbReference type="PIRSF" id="PIRSF031900">
    <property type="entry name" value="UCP031900"/>
    <property type="match status" value="1"/>
</dbReference>
<comment type="caution">
    <text evidence="2">The sequence shown here is derived from an EMBL/GenBank/DDBJ whole genome shotgun (WGS) entry which is preliminary data.</text>
</comment>
<feature type="domain" description="Phytase-like" evidence="1">
    <location>
        <begin position="60"/>
        <end position="306"/>
    </location>
</feature>
<evidence type="ECO:0000313" key="2">
    <source>
        <dbReference type="EMBL" id="MEE2566267.1"/>
    </source>
</evidence>
<dbReference type="EMBL" id="JAZDRO010000002">
    <property type="protein sequence ID" value="MEE2566267.1"/>
    <property type="molecule type" value="Genomic_DNA"/>
</dbReference>
<dbReference type="Pfam" id="PF13449">
    <property type="entry name" value="Phytase-like"/>
    <property type="match status" value="1"/>
</dbReference>
<dbReference type="PROSITE" id="PS51257">
    <property type="entry name" value="PROKAR_LIPOPROTEIN"/>
    <property type="match status" value="1"/>
</dbReference>
<dbReference type="SUPFAM" id="SSF50956">
    <property type="entry name" value="Thermostable phytase (3-phytase)"/>
    <property type="match status" value="1"/>
</dbReference>
<gene>
    <name evidence="2" type="ORF">V0U35_06195</name>
</gene>
<dbReference type="InterPro" id="IPR027372">
    <property type="entry name" value="Phytase-like_dom"/>
</dbReference>
<name>A0ABU7LYB8_9PROT</name>
<organism evidence="2 3">
    <name type="scientific">Hyphobacterium marinum</name>
    <dbReference type="NCBI Taxonomy" id="3116574"/>
    <lineage>
        <taxon>Bacteria</taxon>
        <taxon>Pseudomonadati</taxon>
        <taxon>Pseudomonadota</taxon>
        <taxon>Alphaproteobacteria</taxon>
        <taxon>Maricaulales</taxon>
        <taxon>Maricaulaceae</taxon>
        <taxon>Hyphobacterium</taxon>
    </lineage>
</organism>
<dbReference type="Proteomes" id="UP001310692">
    <property type="component" value="Unassembled WGS sequence"/>
</dbReference>
<accession>A0ABU7LYB8</accession>
<proteinExistence type="predicted"/>
<protein>
    <submittedName>
        <fullName evidence="2">Esterase-like activity of phytase family protein</fullName>
    </submittedName>
</protein>
<dbReference type="RefSeq" id="WP_330195807.1">
    <property type="nucleotide sequence ID" value="NZ_JAZDRO010000002.1"/>
</dbReference>
<keyword evidence="3" id="KW-1185">Reference proteome</keyword>
<dbReference type="InterPro" id="IPR014567">
    <property type="entry name" value="UCP031900"/>
</dbReference>
<reference evidence="2 3" key="1">
    <citation type="submission" date="2024-01" db="EMBL/GenBank/DDBJ databases">
        <title>Hyphobacterium bacterium isolated from marine sediment.</title>
        <authorList>
            <person name="Zhao S."/>
        </authorList>
    </citation>
    <scope>NUCLEOTIDE SEQUENCE [LARGE SCALE GENOMIC DNA]</scope>
    <source>
        <strain evidence="2 3">Y60-23</strain>
    </source>
</reference>